<evidence type="ECO:0000256" key="7">
    <source>
        <dbReference type="RuleBase" id="RU365095"/>
    </source>
</evidence>
<feature type="domain" description="Glucosamine/galactosamine-6-phosphate isomerase" evidence="8">
    <location>
        <begin position="20"/>
        <end position="226"/>
    </location>
</feature>
<dbReference type="NCBIfam" id="TIGR01198">
    <property type="entry name" value="pgl"/>
    <property type="match status" value="1"/>
</dbReference>
<reference evidence="9" key="1">
    <citation type="submission" date="2019-11" db="EMBL/GenBank/DDBJ databases">
        <authorList>
            <person name="Kojima H."/>
        </authorList>
    </citation>
    <scope>NUCLEOTIDE SEQUENCE</scope>
    <source>
        <strain evidence="9">H1576</strain>
    </source>
</reference>
<dbReference type="PANTHER" id="PTHR11054">
    <property type="entry name" value="6-PHOSPHOGLUCONOLACTONASE"/>
    <property type="match status" value="1"/>
</dbReference>
<evidence type="ECO:0000313" key="9">
    <source>
        <dbReference type="EMBL" id="QSZ42681.1"/>
    </source>
</evidence>
<comment type="pathway">
    <text evidence="3 7">Carbohydrate degradation; pentose phosphate pathway; D-ribulose 5-phosphate from D-glucose 6-phosphate (oxidative stage): step 2/3.</text>
</comment>
<dbReference type="CDD" id="cd01400">
    <property type="entry name" value="6PGL"/>
    <property type="match status" value="1"/>
</dbReference>
<dbReference type="Gene3D" id="3.40.50.1360">
    <property type="match status" value="1"/>
</dbReference>
<dbReference type="Pfam" id="PF01182">
    <property type="entry name" value="Glucosamine_iso"/>
    <property type="match status" value="1"/>
</dbReference>
<dbReference type="AlphaFoldDB" id="A0A975GDF8"/>
<evidence type="ECO:0000256" key="4">
    <source>
        <dbReference type="ARBA" id="ARBA00010662"/>
    </source>
</evidence>
<name>A0A975GDF8_9BACT</name>
<dbReference type="EMBL" id="CP046072">
    <property type="protein sequence ID" value="QSZ42681.1"/>
    <property type="molecule type" value="Genomic_DNA"/>
</dbReference>
<dbReference type="Proteomes" id="UP000671852">
    <property type="component" value="Chromosome"/>
</dbReference>
<keyword evidence="10" id="KW-1185">Reference proteome</keyword>
<comment type="similarity">
    <text evidence="4 7">Belongs to the glucosamine/galactosamine-6-phosphate isomerase family. 6-phosphogluconolactonase subfamily.</text>
</comment>
<evidence type="ECO:0000259" key="8">
    <source>
        <dbReference type="Pfam" id="PF01182"/>
    </source>
</evidence>
<gene>
    <name evidence="7 9" type="primary">pgl</name>
    <name evidence="9" type="ORF">GJV85_11350</name>
</gene>
<organism evidence="9 10">
    <name type="scientific">Sulfurimonas aquatica</name>
    <dbReference type="NCBI Taxonomy" id="2672570"/>
    <lineage>
        <taxon>Bacteria</taxon>
        <taxon>Pseudomonadati</taxon>
        <taxon>Campylobacterota</taxon>
        <taxon>Epsilonproteobacteria</taxon>
        <taxon>Campylobacterales</taxon>
        <taxon>Sulfurimonadaceae</taxon>
        <taxon>Sulfurimonas</taxon>
    </lineage>
</organism>
<dbReference type="InterPro" id="IPR037171">
    <property type="entry name" value="NagB/RpiA_transferase-like"/>
</dbReference>
<dbReference type="GO" id="GO:0006098">
    <property type="term" value="P:pentose-phosphate shunt"/>
    <property type="evidence" value="ECO:0007669"/>
    <property type="project" value="InterPro"/>
</dbReference>
<dbReference type="KEGG" id="saqt:GJV85_11350"/>
<keyword evidence="7 9" id="KW-0378">Hydrolase</keyword>
<dbReference type="GO" id="GO:0017057">
    <property type="term" value="F:6-phosphogluconolactonase activity"/>
    <property type="evidence" value="ECO:0007669"/>
    <property type="project" value="UniProtKB-UniRule"/>
</dbReference>
<comment type="catalytic activity">
    <reaction evidence="1 7">
        <text>6-phospho-D-glucono-1,5-lactone + H2O = 6-phospho-D-gluconate + H(+)</text>
        <dbReference type="Rhea" id="RHEA:12556"/>
        <dbReference type="ChEBI" id="CHEBI:15377"/>
        <dbReference type="ChEBI" id="CHEBI:15378"/>
        <dbReference type="ChEBI" id="CHEBI:57955"/>
        <dbReference type="ChEBI" id="CHEBI:58759"/>
        <dbReference type="EC" id="3.1.1.31"/>
    </reaction>
</comment>
<dbReference type="GO" id="GO:0005975">
    <property type="term" value="P:carbohydrate metabolic process"/>
    <property type="evidence" value="ECO:0007669"/>
    <property type="project" value="UniProtKB-UniRule"/>
</dbReference>
<evidence type="ECO:0000256" key="6">
    <source>
        <dbReference type="ARBA" id="ARBA00020337"/>
    </source>
</evidence>
<evidence type="ECO:0000256" key="1">
    <source>
        <dbReference type="ARBA" id="ARBA00000832"/>
    </source>
</evidence>
<evidence type="ECO:0000256" key="5">
    <source>
        <dbReference type="ARBA" id="ARBA00013198"/>
    </source>
</evidence>
<protein>
    <recommendedName>
        <fullName evidence="6 7">6-phosphogluconolactonase</fullName>
        <shortName evidence="7">6PGL</shortName>
        <ecNumber evidence="5 7">3.1.1.31</ecNumber>
    </recommendedName>
</protein>
<evidence type="ECO:0000313" key="10">
    <source>
        <dbReference type="Proteomes" id="UP000671852"/>
    </source>
</evidence>
<evidence type="ECO:0000256" key="3">
    <source>
        <dbReference type="ARBA" id="ARBA00004961"/>
    </source>
</evidence>
<evidence type="ECO:0000256" key="2">
    <source>
        <dbReference type="ARBA" id="ARBA00002681"/>
    </source>
</evidence>
<dbReference type="SUPFAM" id="SSF100950">
    <property type="entry name" value="NagB/RpiA/CoA transferase-like"/>
    <property type="match status" value="1"/>
</dbReference>
<comment type="function">
    <text evidence="2 7">Hydrolysis of 6-phosphogluconolactone to 6-phosphogluconate.</text>
</comment>
<dbReference type="PANTHER" id="PTHR11054:SF0">
    <property type="entry name" value="6-PHOSPHOGLUCONOLACTONASE"/>
    <property type="match status" value="1"/>
</dbReference>
<reference evidence="9" key="2">
    <citation type="submission" date="2021-04" db="EMBL/GenBank/DDBJ databases">
        <title>Isolation and characterization of a novel species of the genus Sulfurimonas.</title>
        <authorList>
            <person name="Fukui M."/>
        </authorList>
    </citation>
    <scope>NUCLEOTIDE SEQUENCE</scope>
    <source>
        <strain evidence="9">H1576</strain>
    </source>
</reference>
<proteinExistence type="inferred from homology"/>
<dbReference type="EC" id="3.1.1.31" evidence="5 7"/>
<sequence>MKEMEEVGMRNKHIFHGFDDSEELVKNLCVKICYLLKKSLKINERASIAFSGGSTPKKLLQKMSSIDIEWQRVDVTLVDERWVDVDSPLSNEHLVRENFLQGRAQKANFISLKNEMSSAQKGVEGIKKRLQKIKKLDIVVLGMGKDAHTASFFPHMSELEEALDTKDLCLATTANVEPTMRLTLSRSFLLSATALILHIEGWEKELIFKRALESDDYKSMPIISMMQQENPILEVYHA</sequence>
<dbReference type="InterPro" id="IPR039104">
    <property type="entry name" value="6PGL"/>
</dbReference>
<accession>A0A975GDF8</accession>
<dbReference type="InterPro" id="IPR005900">
    <property type="entry name" value="6-phosphogluconolactonase_DevB"/>
</dbReference>
<dbReference type="InterPro" id="IPR006148">
    <property type="entry name" value="Glc/Gal-6P_isomerase"/>
</dbReference>